<gene>
    <name evidence="1" type="ORF">L3X38_003341</name>
</gene>
<dbReference type="AlphaFoldDB" id="A0AAD5F1Z9"/>
<dbReference type="InterPro" id="IPR036397">
    <property type="entry name" value="RNaseH_sf"/>
</dbReference>
<evidence type="ECO:0008006" key="3">
    <source>
        <dbReference type="Google" id="ProtNLM"/>
    </source>
</evidence>
<dbReference type="EMBL" id="JAJFAZ020000001">
    <property type="protein sequence ID" value="KAI5350450.1"/>
    <property type="molecule type" value="Genomic_DNA"/>
</dbReference>
<proteinExistence type="predicted"/>
<reference evidence="1 2" key="1">
    <citation type="journal article" date="2022" name="G3 (Bethesda)">
        <title>Whole-genome sequence and methylome profiling of the almond [Prunus dulcis (Mill.) D.A. Webb] cultivar 'Nonpareil'.</title>
        <authorList>
            <person name="D'Amico-Willman K.M."/>
            <person name="Ouma W.Z."/>
            <person name="Meulia T."/>
            <person name="Sideli G.M."/>
            <person name="Gradziel T.M."/>
            <person name="Fresnedo-Ramirez J."/>
        </authorList>
    </citation>
    <scope>NUCLEOTIDE SEQUENCE [LARGE SCALE GENOMIC DNA]</scope>
    <source>
        <tissue evidence="1">Leaf</tissue>
    </source>
</reference>
<evidence type="ECO:0000313" key="2">
    <source>
        <dbReference type="Proteomes" id="UP001054821"/>
    </source>
</evidence>
<name>A0AAD5F1Z9_PRUDU</name>
<sequence length="67" mass="7576">MAKHPRIIQYLDKVQGLLKEFPTFTIQQVPRAENTHAAVLASLGSTLDTQFRRSVLVEHLDCQASKK</sequence>
<comment type="caution">
    <text evidence="1">The sequence shown here is derived from an EMBL/GenBank/DDBJ whole genome shotgun (WGS) entry which is preliminary data.</text>
</comment>
<accession>A0AAD5F1Z9</accession>
<dbReference type="Proteomes" id="UP001054821">
    <property type="component" value="Chromosome 1"/>
</dbReference>
<organism evidence="1 2">
    <name type="scientific">Prunus dulcis</name>
    <name type="common">Almond</name>
    <name type="synonym">Amygdalus dulcis</name>
    <dbReference type="NCBI Taxonomy" id="3755"/>
    <lineage>
        <taxon>Eukaryota</taxon>
        <taxon>Viridiplantae</taxon>
        <taxon>Streptophyta</taxon>
        <taxon>Embryophyta</taxon>
        <taxon>Tracheophyta</taxon>
        <taxon>Spermatophyta</taxon>
        <taxon>Magnoliopsida</taxon>
        <taxon>eudicotyledons</taxon>
        <taxon>Gunneridae</taxon>
        <taxon>Pentapetalae</taxon>
        <taxon>rosids</taxon>
        <taxon>fabids</taxon>
        <taxon>Rosales</taxon>
        <taxon>Rosaceae</taxon>
        <taxon>Amygdaloideae</taxon>
        <taxon>Amygdaleae</taxon>
        <taxon>Prunus</taxon>
    </lineage>
</organism>
<protein>
    <recommendedName>
        <fullName evidence="3">RNase H type-1 domain-containing protein</fullName>
    </recommendedName>
</protein>
<keyword evidence="2" id="KW-1185">Reference proteome</keyword>
<dbReference type="Gene3D" id="3.30.420.10">
    <property type="entry name" value="Ribonuclease H-like superfamily/Ribonuclease H"/>
    <property type="match status" value="1"/>
</dbReference>
<evidence type="ECO:0000313" key="1">
    <source>
        <dbReference type="EMBL" id="KAI5350450.1"/>
    </source>
</evidence>
<dbReference type="GO" id="GO:0003676">
    <property type="term" value="F:nucleic acid binding"/>
    <property type="evidence" value="ECO:0007669"/>
    <property type="project" value="InterPro"/>
</dbReference>